<dbReference type="SUPFAM" id="SSF54637">
    <property type="entry name" value="Thioesterase/thiol ester dehydrase-isomerase"/>
    <property type="match status" value="1"/>
</dbReference>
<feature type="domain" description="Thioesterase" evidence="3">
    <location>
        <begin position="63"/>
        <end position="139"/>
    </location>
</feature>
<evidence type="ECO:0000256" key="2">
    <source>
        <dbReference type="ARBA" id="ARBA00022801"/>
    </source>
</evidence>
<dbReference type="InterPro" id="IPR039298">
    <property type="entry name" value="ACOT13"/>
</dbReference>
<dbReference type="PANTHER" id="PTHR21660">
    <property type="entry name" value="THIOESTERASE SUPERFAMILY MEMBER-RELATED"/>
    <property type="match status" value="1"/>
</dbReference>
<evidence type="ECO:0000259" key="3">
    <source>
        <dbReference type="Pfam" id="PF03061"/>
    </source>
</evidence>
<reference evidence="4" key="1">
    <citation type="journal article" date="2020" name="Fungal Divers.">
        <title>Resolving the Mortierellaceae phylogeny through synthesis of multi-gene phylogenetics and phylogenomics.</title>
        <authorList>
            <person name="Vandepol N."/>
            <person name="Liber J."/>
            <person name="Desiro A."/>
            <person name="Na H."/>
            <person name="Kennedy M."/>
            <person name="Barry K."/>
            <person name="Grigoriev I.V."/>
            <person name="Miller A.N."/>
            <person name="O'Donnell K."/>
            <person name="Stajich J.E."/>
            <person name="Bonito G."/>
        </authorList>
    </citation>
    <scope>NUCLEOTIDE SEQUENCE</scope>
    <source>
        <strain evidence="4">REB-010B</strain>
    </source>
</reference>
<dbReference type="InterPro" id="IPR003736">
    <property type="entry name" value="PAAI_dom"/>
</dbReference>
<dbReference type="InterPro" id="IPR006683">
    <property type="entry name" value="Thioestr_dom"/>
</dbReference>
<dbReference type="Pfam" id="PF03061">
    <property type="entry name" value="4HBT"/>
    <property type="match status" value="1"/>
</dbReference>
<proteinExistence type="inferred from homology"/>
<keyword evidence="2" id="KW-0378">Hydrolase</keyword>
<keyword evidence="5" id="KW-1185">Reference proteome</keyword>
<dbReference type="InterPro" id="IPR029069">
    <property type="entry name" value="HotDog_dom_sf"/>
</dbReference>
<dbReference type="PANTHER" id="PTHR21660:SF1">
    <property type="entry name" value="ACYL-COENZYME A THIOESTERASE 13"/>
    <property type="match status" value="1"/>
</dbReference>
<evidence type="ECO:0000313" key="5">
    <source>
        <dbReference type="Proteomes" id="UP000738325"/>
    </source>
</evidence>
<protein>
    <recommendedName>
        <fullName evidence="3">Thioesterase domain-containing protein</fullName>
    </recommendedName>
</protein>
<dbReference type="GO" id="GO:0047617">
    <property type="term" value="F:fatty acyl-CoA hydrolase activity"/>
    <property type="evidence" value="ECO:0007669"/>
    <property type="project" value="InterPro"/>
</dbReference>
<sequence>MAPQHVESVQTWMKNLHQFMSKTDEGGQFHSHDFFDRAKVVDADEDSATFEYTVRKSDCNYFNNFHGGGIATLIDNLTSAALFTRPRKHFQYGGVSSDIHVTYVSGAPLGSTVVVECKVVKVGSGLANTTAVLKDKETERIVATGSHTKFNTDSRMGAKL</sequence>
<accession>A0A9P6R5W0</accession>
<dbReference type="Proteomes" id="UP000738325">
    <property type="component" value="Unassembled WGS sequence"/>
</dbReference>
<organism evidence="4 5">
    <name type="scientific">Dissophora globulifera</name>
    <dbReference type="NCBI Taxonomy" id="979702"/>
    <lineage>
        <taxon>Eukaryota</taxon>
        <taxon>Fungi</taxon>
        <taxon>Fungi incertae sedis</taxon>
        <taxon>Mucoromycota</taxon>
        <taxon>Mortierellomycotina</taxon>
        <taxon>Mortierellomycetes</taxon>
        <taxon>Mortierellales</taxon>
        <taxon>Mortierellaceae</taxon>
        <taxon>Dissophora</taxon>
    </lineage>
</organism>
<evidence type="ECO:0000256" key="1">
    <source>
        <dbReference type="ARBA" id="ARBA00008324"/>
    </source>
</evidence>
<evidence type="ECO:0000313" key="4">
    <source>
        <dbReference type="EMBL" id="KAG0311886.1"/>
    </source>
</evidence>
<dbReference type="NCBIfam" id="TIGR00369">
    <property type="entry name" value="unchar_dom_1"/>
    <property type="match status" value="1"/>
</dbReference>
<dbReference type="OrthoDB" id="46529at2759"/>
<comment type="similarity">
    <text evidence="1">Belongs to the thioesterase PaaI family.</text>
</comment>
<dbReference type="AlphaFoldDB" id="A0A9P6R5W0"/>
<name>A0A9P6R5W0_9FUNG</name>
<dbReference type="Gene3D" id="3.10.129.10">
    <property type="entry name" value="Hotdog Thioesterase"/>
    <property type="match status" value="1"/>
</dbReference>
<comment type="caution">
    <text evidence="4">The sequence shown here is derived from an EMBL/GenBank/DDBJ whole genome shotgun (WGS) entry which is preliminary data.</text>
</comment>
<dbReference type="EMBL" id="JAAAIP010000869">
    <property type="protein sequence ID" value="KAG0311886.1"/>
    <property type="molecule type" value="Genomic_DNA"/>
</dbReference>
<dbReference type="CDD" id="cd03443">
    <property type="entry name" value="PaaI_thioesterase"/>
    <property type="match status" value="1"/>
</dbReference>
<gene>
    <name evidence="4" type="ORF">BGZ99_009848</name>
</gene>